<evidence type="ECO:0000256" key="7">
    <source>
        <dbReference type="SAM" id="Phobius"/>
    </source>
</evidence>
<dbReference type="GO" id="GO:0030089">
    <property type="term" value="C:phycobilisome"/>
    <property type="evidence" value="ECO:0007669"/>
    <property type="project" value="UniProtKB-UniRule"/>
</dbReference>
<comment type="subcellular location">
    <subcellularLocation>
        <location evidence="1">Endomembrane system</location>
    </subcellularLocation>
</comment>
<dbReference type="Gene3D" id="1.10.3130.20">
    <property type="entry name" value="Phycobilisome linker domain"/>
    <property type="match status" value="1"/>
</dbReference>
<evidence type="ECO:0000256" key="4">
    <source>
        <dbReference type="ARBA" id="ARBA00023078"/>
    </source>
</evidence>
<dbReference type="KEGG" id="ccur:IAR63_06075"/>
<feature type="transmembrane region" description="Helical" evidence="7">
    <location>
        <begin position="216"/>
        <end position="241"/>
    </location>
</feature>
<dbReference type="GO" id="GO:0012505">
    <property type="term" value="C:endomembrane system"/>
    <property type="evidence" value="ECO:0007669"/>
    <property type="project" value="UniProtKB-SubCell"/>
</dbReference>
<accession>A0A7H0F3G8</accession>
<keyword evidence="7" id="KW-1133">Transmembrane helix</keyword>
<name>A0A7H0F3G8_9CYAN</name>
<evidence type="ECO:0000256" key="5">
    <source>
        <dbReference type="ARBA" id="ARBA00023136"/>
    </source>
</evidence>
<dbReference type="Proteomes" id="UP000516013">
    <property type="component" value="Chromosome"/>
</dbReference>
<feature type="domain" description="PBS-linker" evidence="8">
    <location>
        <begin position="11"/>
        <end position="194"/>
    </location>
</feature>
<dbReference type="PANTHER" id="PTHR34011">
    <property type="entry name" value="PHYCOBILISOME 32.1 KDA LINKER POLYPEPTIDE, PHYCOCYANIN-ASSOCIATED, ROD 2-RELATED"/>
    <property type="match status" value="1"/>
</dbReference>
<dbReference type="InterPro" id="IPR001297">
    <property type="entry name" value="PBS_linker_dom"/>
</dbReference>
<keyword evidence="5 7" id="KW-0472">Membrane</keyword>
<dbReference type="InterPro" id="IPR038255">
    <property type="entry name" value="PBS_linker_sf"/>
</dbReference>
<proteinExistence type="inferred from homology"/>
<dbReference type="EMBL" id="CP060822">
    <property type="protein sequence ID" value="QNP30584.1"/>
    <property type="molecule type" value="Genomic_DNA"/>
</dbReference>
<reference evidence="9 10" key="1">
    <citation type="submission" date="2020-08" db="EMBL/GenBank/DDBJ databases">
        <title>Complete genome sequence of Raphidiopsis curvispora isolated from drinking water reservoir in South Korea.</title>
        <authorList>
            <person name="Jeong J."/>
        </authorList>
    </citation>
    <scope>NUCLEOTIDE SEQUENCE [LARGE SCALE GENOMIC DNA]</scope>
    <source>
        <strain evidence="9 10">GIHE-G1</strain>
    </source>
</reference>
<evidence type="ECO:0000256" key="2">
    <source>
        <dbReference type="ARBA" id="ARBA00022549"/>
    </source>
</evidence>
<keyword evidence="10" id="KW-1185">Reference proteome</keyword>
<gene>
    <name evidence="9" type="ORF">IAR63_06075</name>
</gene>
<evidence type="ECO:0000256" key="6">
    <source>
        <dbReference type="PROSITE-ProRule" id="PRU00775"/>
    </source>
</evidence>
<evidence type="ECO:0000256" key="1">
    <source>
        <dbReference type="ARBA" id="ARBA00004308"/>
    </source>
</evidence>
<comment type="similarity">
    <text evidence="6">Belongs to the phycobilisome linker protein family.</text>
</comment>
<keyword evidence="3 6" id="KW-0605">Phycobilisome</keyword>
<keyword evidence="2" id="KW-0042">Antenna complex</keyword>
<protein>
    <submittedName>
        <fullName evidence="9">Phycobilisome rod-core linker polypeptide</fullName>
    </submittedName>
</protein>
<evidence type="ECO:0000313" key="9">
    <source>
        <dbReference type="EMBL" id="QNP30584.1"/>
    </source>
</evidence>
<organism evidence="9 10">
    <name type="scientific">Cylindrospermopsis curvispora GIHE-G1</name>
    <dbReference type="NCBI Taxonomy" id="2666332"/>
    <lineage>
        <taxon>Bacteria</taxon>
        <taxon>Bacillati</taxon>
        <taxon>Cyanobacteriota</taxon>
        <taxon>Cyanophyceae</taxon>
        <taxon>Nostocales</taxon>
        <taxon>Aphanizomenonaceae</taxon>
        <taxon>Cylindrospermopsis</taxon>
    </lineage>
</organism>
<dbReference type="RefSeq" id="WP_187706947.1">
    <property type="nucleotide sequence ID" value="NZ_CP060822.1"/>
</dbReference>
<dbReference type="PROSITE" id="PS51445">
    <property type="entry name" value="PBS_LINKER"/>
    <property type="match status" value="1"/>
</dbReference>
<dbReference type="Pfam" id="PF00427">
    <property type="entry name" value="PBS_linker_poly"/>
    <property type="match status" value="1"/>
</dbReference>
<dbReference type="AlphaFoldDB" id="A0A7H0F3G8"/>
<dbReference type="GO" id="GO:0015979">
    <property type="term" value="P:photosynthesis"/>
    <property type="evidence" value="ECO:0007669"/>
    <property type="project" value="InterPro"/>
</dbReference>
<evidence type="ECO:0000256" key="3">
    <source>
        <dbReference type="ARBA" id="ARBA00022738"/>
    </source>
</evidence>
<sequence>MTIPLLKYSPSSQNQRVKSFEIPGDENPPVYTMEGTPSISEVNELIWAAYRQIFNEQQILRSNRQLTLESQLKHNSISVRDFIRGLLLSETFRVRNYDTNNNYRFVEMCIQRVLGRNVYGKQETMAWSIILGTKGRQGFIDALLNSEEYESNFGDYTVPYHRRRVIAQHSMGELPFSQFPRYDQYYRQQLENLGYFQNKAPLSYLWKWQQPPYHPIYLVLSSGFGILGNLLILAGTIYVILTYYGLVNF</sequence>
<evidence type="ECO:0000313" key="10">
    <source>
        <dbReference type="Proteomes" id="UP000516013"/>
    </source>
</evidence>
<keyword evidence="7" id="KW-0812">Transmembrane</keyword>
<keyword evidence="4" id="KW-0793">Thylakoid</keyword>
<evidence type="ECO:0000259" key="8">
    <source>
        <dbReference type="PROSITE" id="PS51445"/>
    </source>
</evidence>